<dbReference type="Proteomes" id="UP000003155">
    <property type="component" value="Unassembled WGS sequence"/>
</dbReference>
<evidence type="ECO:0000313" key="2">
    <source>
        <dbReference type="EMBL" id="EGC85319.1"/>
    </source>
</evidence>
<dbReference type="PROSITE" id="PS51257">
    <property type="entry name" value="PROKAR_LIPOPROTEIN"/>
    <property type="match status" value="1"/>
</dbReference>
<keyword evidence="3" id="KW-1185">Reference proteome</keyword>
<feature type="signal peptide" evidence="1">
    <location>
        <begin position="1"/>
        <end position="23"/>
    </location>
</feature>
<keyword evidence="1" id="KW-0732">Signal</keyword>
<evidence type="ECO:0000256" key="1">
    <source>
        <dbReference type="SAM" id="SignalP"/>
    </source>
</evidence>
<comment type="caution">
    <text evidence="2">The sequence shown here is derived from an EMBL/GenBank/DDBJ whole genome shotgun (WGS) entry which is preliminary data.</text>
</comment>
<dbReference type="RefSeq" id="WP_004354452.1">
    <property type="nucleotide sequence ID" value="NZ_AEXO01000100.1"/>
</dbReference>
<gene>
    <name evidence="2" type="ORF">HMPREF9303_0504</name>
</gene>
<dbReference type="AlphaFoldDB" id="F0HA18"/>
<sequence>MKRLKTLILVFSVISLMSCTTSKSVVSKTADIRKYEYVTITDAMGYNGSPSLMDAEIHIYDALEMSGLKVIGDREIGQLSPRQQEKLLLAHFSVVQNETESIVSVNFVDYATGRPIASCRGAYGMGWNEEGDIRGAFKKLAAEIKNTFKK</sequence>
<reference evidence="2 3" key="1">
    <citation type="submission" date="2011-02" db="EMBL/GenBank/DDBJ databases">
        <authorList>
            <person name="Durkin A.S."/>
            <person name="Madupu R."/>
            <person name="Torralba M."/>
            <person name="Gillis M."/>
            <person name="Methe B."/>
            <person name="Sutton G."/>
            <person name="Nelson K.E."/>
        </authorList>
    </citation>
    <scope>NUCLEOTIDE SEQUENCE [LARGE SCALE GENOMIC DNA]</scope>
    <source>
        <strain evidence="2 3">CRIS 18C-A</strain>
    </source>
</reference>
<protein>
    <submittedName>
        <fullName evidence="2">Putative lipoprotein</fullName>
    </submittedName>
</protein>
<name>F0HA18_9BACT</name>
<proteinExistence type="predicted"/>
<accession>F0HA18</accession>
<keyword evidence="2" id="KW-0449">Lipoprotein</keyword>
<evidence type="ECO:0000313" key="3">
    <source>
        <dbReference type="Proteomes" id="UP000003155"/>
    </source>
</evidence>
<feature type="chain" id="PRO_5003253179" evidence="1">
    <location>
        <begin position="24"/>
        <end position="150"/>
    </location>
</feature>
<dbReference type="EMBL" id="AEXO01000100">
    <property type="protein sequence ID" value="EGC85319.1"/>
    <property type="molecule type" value="Genomic_DNA"/>
</dbReference>
<organism evidence="2 3">
    <name type="scientific">Prevotella denticola CRIS 18C-A</name>
    <dbReference type="NCBI Taxonomy" id="944557"/>
    <lineage>
        <taxon>Bacteria</taxon>
        <taxon>Pseudomonadati</taxon>
        <taxon>Bacteroidota</taxon>
        <taxon>Bacteroidia</taxon>
        <taxon>Bacteroidales</taxon>
        <taxon>Prevotellaceae</taxon>
        <taxon>Prevotella</taxon>
    </lineage>
</organism>